<dbReference type="InParanoid" id="A0A218ZI48"/>
<dbReference type="PANTHER" id="PTHR47178:SF4">
    <property type="entry name" value="FAD-DEPENDENT MONOOXYGENASE APTC"/>
    <property type="match status" value="1"/>
</dbReference>
<dbReference type="InterPro" id="IPR002938">
    <property type="entry name" value="FAD-bd"/>
</dbReference>
<comment type="similarity">
    <text evidence="3">Belongs to the paxM FAD-dependent monooxygenase family.</text>
</comment>
<protein>
    <recommendedName>
        <fullName evidence="8">FAD-binding domain-containing protein</fullName>
    </recommendedName>
</protein>
<dbReference type="STRING" id="503106.A0A218ZI48"/>
<dbReference type="Gene3D" id="3.50.50.60">
    <property type="entry name" value="FAD/NAD(P)-binding domain"/>
    <property type="match status" value="1"/>
</dbReference>
<dbReference type="EMBL" id="MZNU01000003">
    <property type="protein sequence ID" value="OWP07504.1"/>
    <property type="molecule type" value="Genomic_DNA"/>
</dbReference>
<evidence type="ECO:0000256" key="7">
    <source>
        <dbReference type="ARBA" id="ARBA00023033"/>
    </source>
</evidence>
<evidence type="ECO:0000256" key="6">
    <source>
        <dbReference type="ARBA" id="ARBA00023002"/>
    </source>
</evidence>
<proteinExistence type="inferred from homology"/>
<dbReference type="Pfam" id="PF01494">
    <property type="entry name" value="FAD_binding_3"/>
    <property type="match status" value="1"/>
</dbReference>
<comment type="pathway">
    <text evidence="2">Secondary metabolite biosynthesis.</text>
</comment>
<keyword evidence="4" id="KW-0285">Flavoprotein</keyword>
<dbReference type="SUPFAM" id="SSF51905">
    <property type="entry name" value="FAD/NAD(P)-binding domain"/>
    <property type="match status" value="1"/>
</dbReference>
<evidence type="ECO:0000256" key="2">
    <source>
        <dbReference type="ARBA" id="ARBA00005179"/>
    </source>
</evidence>
<keyword evidence="7" id="KW-0503">Monooxygenase</keyword>
<evidence type="ECO:0000256" key="1">
    <source>
        <dbReference type="ARBA" id="ARBA00001974"/>
    </source>
</evidence>
<evidence type="ECO:0000259" key="8">
    <source>
        <dbReference type="Pfam" id="PF01494"/>
    </source>
</evidence>
<comment type="cofactor">
    <cofactor evidence="1">
        <name>FAD</name>
        <dbReference type="ChEBI" id="CHEBI:57692"/>
    </cofactor>
</comment>
<feature type="domain" description="FAD-binding" evidence="8">
    <location>
        <begin position="6"/>
        <end position="173"/>
    </location>
</feature>
<organism evidence="9 10">
    <name type="scientific">Diplocarpon coronariae</name>
    <dbReference type="NCBI Taxonomy" id="2795749"/>
    <lineage>
        <taxon>Eukaryota</taxon>
        <taxon>Fungi</taxon>
        <taxon>Dikarya</taxon>
        <taxon>Ascomycota</taxon>
        <taxon>Pezizomycotina</taxon>
        <taxon>Leotiomycetes</taxon>
        <taxon>Helotiales</taxon>
        <taxon>Drepanopezizaceae</taxon>
        <taxon>Diplocarpon</taxon>
    </lineage>
</organism>
<dbReference type="GO" id="GO:0004497">
    <property type="term" value="F:monooxygenase activity"/>
    <property type="evidence" value="ECO:0007669"/>
    <property type="project" value="UniProtKB-KW"/>
</dbReference>
<dbReference type="GO" id="GO:0071949">
    <property type="term" value="F:FAD binding"/>
    <property type="evidence" value="ECO:0007669"/>
    <property type="project" value="InterPro"/>
</dbReference>
<evidence type="ECO:0000313" key="10">
    <source>
        <dbReference type="Proteomes" id="UP000242519"/>
    </source>
</evidence>
<gene>
    <name evidence="9" type="ORF">B2J93_8956</name>
</gene>
<evidence type="ECO:0000256" key="4">
    <source>
        <dbReference type="ARBA" id="ARBA00022630"/>
    </source>
</evidence>
<keyword evidence="5" id="KW-0274">FAD</keyword>
<keyword evidence="10" id="KW-1185">Reference proteome</keyword>
<name>A0A218ZI48_9HELO</name>
<dbReference type="Proteomes" id="UP000242519">
    <property type="component" value="Unassembled WGS sequence"/>
</dbReference>
<evidence type="ECO:0000256" key="3">
    <source>
        <dbReference type="ARBA" id="ARBA00007992"/>
    </source>
</evidence>
<dbReference type="PANTHER" id="PTHR47178">
    <property type="entry name" value="MONOOXYGENASE, FAD-BINDING"/>
    <property type="match status" value="1"/>
</dbReference>
<dbReference type="PRINTS" id="PR00420">
    <property type="entry name" value="RNGMNOXGNASE"/>
</dbReference>
<sequence>MTLIQPVHIIGAGIGGLTLARCLRSKGIQAVIFEKDPSPAYHNYGISLQPWTYQLLVKILGIDEMTFVKKVAVDGLRGGQGIAYAEHAPISTSASWSDPSSLRAHRGRLEALLREDLKGNVKWGYALQDISPNIASGTKNTLAFKDKESVSSSFVVDSSGVHSQIRRSLIPNLELNALPYVVFRGTRRIEELKFKELYQERFGEGNLIEMTHADIILQVSINNYVPADRGVDISLIYSRPARSNDALHRPGRTTGESRSISEAFFDEVSNLGELAQPFKDAFDEKEVRSGRTLHWLMRDLLVPLEELRRLAERGVMVVGDAAHAL</sequence>
<dbReference type="OrthoDB" id="47494at2759"/>
<evidence type="ECO:0000313" key="9">
    <source>
        <dbReference type="EMBL" id="OWP07504.1"/>
    </source>
</evidence>
<evidence type="ECO:0000256" key="5">
    <source>
        <dbReference type="ARBA" id="ARBA00022827"/>
    </source>
</evidence>
<reference evidence="9 10" key="1">
    <citation type="submission" date="2017-04" db="EMBL/GenBank/DDBJ databases">
        <title>Draft genome sequence of Marssonina coronaria NL1: causal agent of apple blotch.</title>
        <authorList>
            <person name="Cheng Q."/>
        </authorList>
    </citation>
    <scope>NUCLEOTIDE SEQUENCE [LARGE SCALE GENOMIC DNA]</scope>
    <source>
        <strain evidence="9 10">NL1</strain>
    </source>
</reference>
<dbReference type="InterPro" id="IPR036188">
    <property type="entry name" value="FAD/NAD-bd_sf"/>
</dbReference>
<dbReference type="AlphaFoldDB" id="A0A218ZI48"/>
<accession>A0A218ZI48</accession>
<comment type="caution">
    <text evidence="9">The sequence shown here is derived from an EMBL/GenBank/DDBJ whole genome shotgun (WGS) entry which is preliminary data.</text>
</comment>
<keyword evidence="6" id="KW-0560">Oxidoreductase</keyword>